<comment type="caution">
    <text evidence="3">The sequence shown here is derived from an EMBL/GenBank/DDBJ whole genome shotgun (WGS) entry which is preliminary data.</text>
</comment>
<dbReference type="EMBL" id="QGMH01000159">
    <property type="protein sequence ID" value="TVY23848.1"/>
    <property type="molecule type" value="Genomic_DNA"/>
</dbReference>
<accession>A0A8H8QW05</accession>
<keyword evidence="4" id="KW-1185">Reference proteome</keyword>
<evidence type="ECO:0000313" key="3">
    <source>
        <dbReference type="EMBL" id="TVY23848.1"/>
    </source>
</evidence>
<dbReference type="Gene3D" id="3.90.1200.10">
    <property type="match status" value="1"/>
</dbReference>
<dbReference type="RefSeq" id="XP_031002636.1">
    <property type="nucleotide sequence ID" value="XM_031152106.1"/>
</dbReference>
<evidence type="ECO:0000313" key="4">
    <source>
        <dbReference type="Proteomes" id="UP000431533"/>
    </source>
</evidence>
<dbReference type="Pfam" id="PF01636">
    <property type="entry name" value="APH"/>
    <property type="match status" value="1"/>
</dbReference>
<feature type="region of interest" description="Disordered" evidence="1">
    <location>
        <begin position="1"/>
        <end position="26"/>
    </location>
</feature>
<dbReference type="PANTHER" id="PTHR21310">
    <property type="entry name" value="AMINOGLYCOSIDE PHOSPHOTRANSFERASE-RELATED-RELATED"/>
    <property type="match status" value="1"/>
</dbReference>
<proteinExistence type="predicted"/>
<gene>
    <name evidence="3" type="ORF">LHYA1_G007175</name>
</gene>
<organism evidence="3 4">
    <name type="scientific">Lachnellula hyalina</name>
    <dbReference type="NCBI Taxonomy" id="1316788"/>
    <lineage>
        <taxon>Eukaryota</taxon>
        <taxon>Fungi</taxon>
        <taxon>Dikarya</taxon>
        <taxon>Ascomycota</taxon>
        <taxon>Pezizomycotina</taxon>
        <taxon>Leotiomycetes</taxon>
        <taxon>Helotiales</taxon>
        <taxon>Lachnaceae</taxon>
        <taxon>Lachnellula</taxon>
    </lineage>
</organism>
<dbReference type="AlphaFoldDB" id="A0A8H8QW05"/>
<sequence>MKLSKLFPSGRVQPPRPSPSEMPEEKTPRVLADLDYANLRPSDLPYTVPYYAGATIDLPRTSPLYRSKSLKTCHLRAFAYASAYIAGLFHYKPTPMIQSKIILIRAPFPMVMKYGTEIQLSEASTLHFIAEKTSIPVPKVYCAFEHRGMRFILMEFVKGKRLSDVWGKTTLAGRELLLKQIEEHFTQLQNIPHPRPGAICSVDIGPLFDRRMDKHGRGFGPFANEKDFNNFLRCGVTDTSQLIPVAGRFENNEAREEVSEMIATQDTRNHKIRFTHGDAHSRNFLVKGQKLVAWIDFEMAGFFPEHWEYTTAMTTCKDTFYDNSWWKQELRKILKEYPKELQGEIIRQSRLDWKVREVLPRTA</sequence>
<dbReference type="PANTHER" id="PTHR21310:SF55">
    <property type="entry name" value="AMINOGLYCOSIDE PHOSPHOTRANSFERASE DOMAIN-CONTAINING PROTEIN"/>
    <property type="match status" value="1"/>
</dbReference>
<dbReference type="Proteomes" id="UP000431533">
    <property type="component" value="Unassembled WGS sequence"/>
</dbReference>
<feature type="domain" description="Aminoglycoside phosphotransferase" evidence="2">
    <location>
        <begin position="122"/>
        <end position="313"/>
    </location>
</feature>
<name>A0A8H8QW05_9HELO</name>
<dbReference type="SUPFAM" id="SSF56112">
    <property type="entry name" value="Protein kinase-like (PK-like)"/>
    <property type="match status" value="1"/>
</dbReference>
<dbReference type="GeneID" id="41987373"/>
<evidence type="ECO:0000256" key="1">
    <source>
        <dbReference type="SAM" id="MobiDB-lite"/>
    </source>
</evidence>
<protein>
    <recommendedName>
        <fullName evidence="2">Aminoglycoside phosphotransferase domain-containing protein</fullName>
    </recommendedName>
</protein>
<dbReference type="CDD" id="cd05120">
    <property type="entry name" value="APH_ChoK_like"/>
    <property type="match status" value="1"/>
</dbReference>
<reference evidence="3 4" key="1">
    <citation type="submission" date="2018-05" db="EMBL/GenBank/DDBJ databases">
        <title>Genome sequencing and assembly of the regulated plant pathogen Lachnellula willkommii and related sister species for the development of diagnostic species identification markers.</title>
        <authorList>
            <person name="Giroux E."/>
            <person name="Bilodeau G."/>
        </authorList>
    </citation>
    <scope>NUCLEOTIDE SEQUENCE [LARGE SCALE GENOMIC DNA]</scope>
    <source>
        <strain evidence="3 4">CBS 185.66</strain>
    </source>
</reference>
<dbReference type="InterPro" id="IPR002575">
    <property type="entry name" value="Aminoglycoside_PTrfase"/>
</dbReference>
<evidence type="ECO:0000259" key="2">
    <source>
        <dbReference type="Pfam" id="PF01636"/>
    </source>
</evidence>
<dbReference type="InterPro" id="IPR051678">
    <property type="entry name" value="AGP_Transferase"/>
</dbReference>
<dbReference type="InterPro" id="IPR011009">
    <property type="entry name" value="Kinase-like_dom_sf"/>
</dbReference>
<dbReference type="OrthoDB" id="8300194at2759"/>